<evidence type="ECO:0000313" key="3">
    <source>
        <dbReference type="EMBL" id="SFH41838.1"/>
    </source>
</evidence>
<dbReference type="Pfam" id="PF07364">
    <property type="entry name" value="DUF1485"/>
    <property type="match status" value="1"/>
</dbReference>
<sequence>MSNETVLLGGFAHETNTFASGRTGRSLFQERREYFGEEIPERMGGTNTCEGGAMEVAEKEGVDLRYTVSASATPSGVVASDAYDFYTGQILDGVEEHADELDGICLCLHGAMVPEEMDDGEGPLVAAVRERVGPDVPIAVTLDLHGNNTDQLVEEADVLVAYEEYPHTDMGDTGRRAMRYLTRTMRGEIDPTMAIERPPVLPFGPKQNTREGPMAEVMELAREYEERDGVVKVNVFPGFHQADVPSMGFSLPVVTDDDPDLAREISRELATHVWERREDFIGDYPEPAEAVAEARRLLDGLDEDAGPIVMADVGDNPGGGGAADGTTVLREMIDQGLTNAGFAIIRDPEVVDACVEAGVGERVTVDLGGKTDDKHGDPIADLDGYVKAITDGEFRNTGPMGTGSENHLGTGIHLQCGRDDGVSVIVTENRMQPLDAEIWRHVGIQPERLDVLTVKSTNHFRADYEPMSSEVIPINSIGQVPMDPRKYEFDRIRRPQFPLDEMDDEAYPDWE</sequence>
<dbReference type="EMBL" id="FOPZ01000003">
    <property type="protein sequence ID" value="SFH41838.1"/>
    <property type="molecule type" value="Genomic_DNA"/>
</dbReference>
<dbReference type="AlphaFoldDB" id="A0A1I2ZVL0"/>
<feature type="domain" description="Microcystin LR degradation protein MlrC C-terminal" evidence="1">
    <location>
        <begin position="310"/>
        <end position="491"/>
    </location>
</feature>
<evidence type="ECO:0000259" key="2">
    <source>
        <dbReference type="Pfam" id="PF07364"/>
    </source>
</evidence>
<organism evidence="3 4">
    <name type="scientific">Halorubrum aquaticum</name>
    <dbReference type="NCBI Taxonomy" id="387340"/>
    <lineage>
        <taxon>Archaea</taxon>
        <taxon>Methanobacteriati</taxon>
        <taxon>Methanobacteriota</taxon>
        <taxon>Stenosarchaea group</taxon>
        <taxon>Halobacteria</taxon>
        <taxon>Halobacteriales</taxon>
        <taxon>Haloferacaceae</taxon>
        <taxon>Halorubrum</taxon>
    </lineage>
</organism>
<dbReference type="InterPro" id="IPR010799">
    <property type="entry name" value="MlrC_C"/>
</dbReference>
<dbReference type="PIRSF" id="PIRSF012702">
    <property type="entry name" value="UCP012702"/>
    <property type="match status" value="1"/>
</dbReference>
<dbReference type="RefSeq" id="WP_149783598.1">
    <property type="nucleotide sequence ID" value="NZ_BAAADP010000001.1"/>
</dbReference>
<protein>
    <submittedName>
        <fullName evidence="3">Microcystin degradation protein MlrC, contains DUF1485 domain</fullName>
    </submittedName>
</protein>
<dbReference type="InterPro" id="IPR015995">
    <property type="entry name" value="MlrC_N"/>
</dbReference>
<accession>A0A1I2ZVL0</accession>
<evidence type="ECO:0000313" key="4">
    <source>
        <dbReference type="Proteomes" id="UP000323537"/>
    </source>
</evidence>
<feature type="domain" description="Microcystin LR degradation protein MlrC N-terminal" evidence="2">
    <location>
        <begin position="6"/>
        <end position="294"/>
    </location>
</feature>
<name>A0A1I2ZVL0_9EURY</name>
<dbReference type="OrthoDB" id="318305at2157"/>
<reference evidence="3 4" key="1">
    <citation type="submission" date="2016-10" db="EMBL/GenBank/DDBJ databases">
        <authorList>
            <person name="Varghese N."/>
            <person name="Submissions S."/>
        </authorList>
    </citation>
    <scope>NUCLEOTIDE SEQUENCE [LARGE SCALE GENOMIC DNA]</scope>
    <source>
        <strain evidence="3 4">CGMCC 1.6377</strain>
    </source>
</reference>
<gene>
    <name evidence="3" type="ORF">SAMN04488066_103176</name>
</gene>
<proteinExistence type="predicted"/>
<dbReference type="Pfam" id="PF07171">
    <property type="entry name" value="MlrC_C"/>
    <property type="match status" value="1"/>
</dbReference>
<dbReference type="Proteomes" id="UP000323537">
    <property type="component" value="Unassembled WGS sequence"/>
</dbReference>
<keyword evidence="4" id="KW-1185">Reference proteome</keyword>
<dbReference type="InterPro" id="IPR009197">
    <property type="entry name" value="MlrC"/>
</dbReference>
<evidence type="ECO:0000259" key="1">
    <source>
        <dbReference type="Pfam" id="PF07171"/>
    </source>
</evidence>